<dbReference type="PANTHER" id="PTHR32419">
    <property type="entry name" value="GLUTATHIONYL-HYDROQUINONE REDUCTASE"/>
    <property type="match status" value="1"/>
</dbReference>
<dbReference type="InterPro" id="IPR036249">
    <property type="entry name" value="Thioredoxin-like_sf"/>
</dbReference>
<dbReference type="InterPro" id="IPR036282">
    <property type="entry name" value="Glutathione-S-Trfase_C_sf"/>
</dbReference>
<dbReference type="Pfam" id="PF13410">
    <property type="entry name" value="GST_C_2"/>
    <property type="match status" value="1"/>
</dbReference>
<dbReference type="Gene3D" id="3.40.30.10">
    <property type="entry name" value="Glutaredoxin"/>
    <property type="match status" value="1"/>
</dbReference>
<protein>
    <recommendedName>
        <fullName evidence="1">GST C-terminal domain-containing protein</fullName>
    </recommendedName>
</protein>
<evidence type="ECO:0000259" key="1">
    <source>
        <dbReference type="PROSITE" id="PS50405"/>
    </source>
</evidence>
<accession>A0A7S1F0M9</accession>
<dbReference type="PANTHER" id="PTHR32419:SF6">
    <property type="entry name" value="GLUTATHIONE S-TRANSFERASE OMEGA-LIKE 1-RELATED"/>
    <property type="match status" value="1"/>
</dbReference>
<dbReference type="InterPro" id="IPR027417">
    <property type="entry name" value="P-loop_NTPase"/>
</dbReference>
<evidence type="ECO:0000313" key="2">
    <source>
        <dbReference type="EMBL" id="CAD8836367.1"/>
    </source>
</evidence>
<dbReference type="InterPro" id="IPR010987">
    <property type="entry name" value="Glutathione-S-Trfase_C-like"/>
</dbReference>
<dbReference type="SUPFAM" id="SSF52833">
    <property type="entry name" value="Thioredoxin-like"/>
    <property type="match status" value="1"/>
</dbReference>
<dbReference type="AlphaFoldDB" id="A0A7S1F0M9"/>
<name>A0A7S1F0M9_NOCSC</name>
<dbReference type="Pfam" id="PF00685">
    <property type="entry name" value="Sulfotransfer_1"/>
    <property type="match status" value="1"/>
</dbReference>
<reference evidence="2" key="1">
    <citation type="submission" date="2021-01" db="EMBL/GenBank/DDBJ databases">
        <authorList>
            <person name="Corre E."/>
            <person name="Pelletier E."/>
            <person name="Niang G."/>
            <person name="Scheremetjew M."/>
            <person name="Finn R."/>
            <person name="Kale V."/>
            <person name="Holt S."/>
            <person name="Cochrane G."/>
            <person name="Meng A."/>
            <person name="Brown T."/>
            <person name="Cohen L."/>
        </authorList>
    </citation>
    <scope>NUCLEOTIDE SEQUENCE</scope>
</reference>
<feature type="domain" description="GST C-terminal" evidence="1">
    <location>
        <begin position="444"/>
        <end position="580"/>
    </location>
</feature>
<proteinExistence type="predicted"/>
<organism evidence="2">
    <name type="scientific">Noctiluca scintillans</name>
    <name type="common">Sea sparkle</name>
    <name type="synonym">Red tide dinoflagellate</name>
    <dbReference type="NCBI Taxonomy" id="2966"/>
    <lineage>
        <taxon>Eukaryota</taxon>
        <taxon>Sar</taxon>
        <taxon>Alveolata</taxon>
        <taxon>Dinophyceae</taxon>
        <taxon>Noctilucales</taxon>
        <taxon>Noctilucaceae</taxon>
        <taxon>Noctiluca</taxon>
    </lineage>
</organism>
<dbReference type="Gene3D" id="3.40.50.300">
    <property type="entry name" value="P-loop containing nucleotide triphosphate hydrolases"/>
    <property type="match status" value="1"/>
</dbReference>
<sequence length="596" mass="65942">MGKKNQIYPEGLPLTPPVPFEEAQGTEKIRQELFGRLTFDEFVNQPSPRLFSTHMPPKCLPKNLMKEDGVGRLVVVVRNLKDVLCSLHFFRGEAKDGWLGNEHGPGSLARFLHEDTPNAYGSNFLWLNEVEDATRKLSSTGRVLVVYFEALKQGLPEQVQRLADFFGLPLTPAKRDAVVAAVGFENMKASATTSGSVQSTLLRQGTIGDWKNRLDKEGWARFDQVFDARLDGVAIAEPMRFFQQWEVTGLPPRRAEQTLQTDPRTWPKFVRATLWDGMMVRDAQFLAATKNNTSFVRPPSVLNGIIAPLGTEGAKFVAEAGRYHLFVSGVCPWASSTRTVRHLMGLEAVVGMDVADGQSSSGWVFLDGTTCDGWAGRAGPFFAHELYQASDPRVSTRITVPILWDKKTRCIVSNDSWSICKLLATSFAPLGTTSCDLFPSAMVEDIEAVHAEIYKNFLNGVYRAGIGRVFGNLEGAEAAAQDVYNSLDSLEQKLAGNKYLLGAEPTLADVRLAMTLLRYDSSYRCAFALSGGRGGVLLDSGYPALAVYTREMYSRIRGEVDWSSFRQYYRWTGLEPDAPLPSLDDIIASVEAPHGR</sequence>
<dbReference type="InterPro" id="IPR016639">
    <property type="entry name" value="GST_Omega/GSH"/>
</dbReference>
<dbReference type="GO" id="GO:0004364">
    <property type="term" value="F:glutathione transferase activity"/>
    <property type="evidence" value="ECO:0007669"/>
    <property type="project" value="InterPro"/>
</dbReference>
<dbReference type="Gene3D" id="1.20.1050.10">
    <property type="match status" value="1"/>
</dbReference>
<dbReference type="SUPFAM" id="SSF52540">
    <property type="entry name" value="P-loop containing nucleoside triphosphate hydrolases"/>
    <property type="match status" value="1"/>
</dbReference>
<dbReference type="GO" id="GO:0005737">
    <property type="term" value="C:cytoplasm"/>
    <property type="evidence" value="ECO:0007669"/>
    <property type="project" value="TreeGrafter"/>
</dbReference>
<dbReference type="EMBL" id="HBFQ01015488">
    <property type="protein sequence ID" value="CAD8836367.1"/>
    <property type="molecule type" value="Transcribed_RNA"/>
</dbReference>
<gene>
    <name evidence="2" type="ORF">NSCI0253_LOCUS10715</name>
</gene>
<dbReference type="SUPFAM" id="SSF47616">
    <property type="entry name" value="GST C-terminal domain-like"/>
    <property type="match status" value="1"/>
</dbReference>
<dbReference type="InterPro" id="IPR000863">
    <property type="entry name" value="Sulfotransferase_dom"/>
</dbReference>
<dbReference type="PROSITE" id="PS50405">
    <property type="entry name" value="GST_CTER"/>
    <property type="match status" value="1"/>
</dbReference>
<dbReference type="GO" id="GO:0008146">
    <property type="term" value="F:sulfotransferase activity"/>
    <property type="evidence" value="ECO:0007669"/>
    <property type="project" value="InterPro"/>
</dbReference>